<protein>
    <submittedName>
        <fullName evidence="1">Type II toxin-antitoxin system HicB family antitoxin</fullName>
    </submittedName>
</protein>
<comment type="caution">
    <text evidence="1">The sequence shown here is derived from an EMBL/GenBank/DDBJ whole genome shotgun (WGS) entry which is preliminary data.</text>
</comment>
<accession>A0A933ICD1</accession>
<dbReference type="Gene3D" id="3.30.160.250">
    <property type="match status" value="1"/>
</dbReference>
<reference evidence="1" key="1">
    <citation type="submission" date="2020-07" db="EMBL/GenBank/DDBJ databases">
        <title>Huge and variable diversity of episymbiotic CPR bacteria and DPANN archaea in groundwater ecosystems.</title>
        <authorList>
            <person name="He C.Y."/>
            <person name="Keren R."/>
            <person name="Whittaker M."/>
            <person name="Farag I.F."/>
            <person name="Doudna J."/>
            <person name="Cate J.H.D."/>
            <person name="Banfield J.F."/>
        </authorList>
    </citation>
    <scope>NUCLEOTIDE SEQUENCE</scope>
    <source>
        <strain evidence="1">NC_groundwater_1520_Pr4_B-0.1um_53_5</strain>
    </source>
</reference>
<sequence length="65" mass="7755">MKTKINMIYWKGKKYWVGKLLEHPEIMSQGETLKELEENMRDAYQLMMMDEVPAQHKIKELALSV</sequence>
<dbReference type="EMBL" id="JACQXR010000078">
    <property type="protein sequence ID" value="MBI4726759.1"/>
    <property type="molecule type" value="Genomic_DNA"/>
</dbReference>
<gene>
    <name evidence="1" type="ORF">HY768_05995</name>
</gene>
<evidence type="ECO:0000313" key="2">
    <source>
        <dbReference type="Proteomes" id="UP000736328"/>
    </source>
</evidence>
<organism evidence="1 2">
    <name type="scientific">candidate division TA06 bacterium</name>
    <dbReference type="NCBI Taxonomy" id="2250710"/>
    <lineage>
        <taxon>Bacteria</taxon>
        <taxon>Bacteria division TA06</taxon>
    </lineage>
</organism>
<dbReference type="InterPro" id="IPR035069">
    <property type="entry name" value="TTHA1013/TTHA0281-like"/>
</dbReference>
<name>A0A933ICD1_UNCT6</name>
<proteinExistence type="predicted"/>
<dbReference type="Proteomes" id="UP000736328">
    <property type="component" value="Unassembled WGS sequence"/>
</dbReference>
<dbReference type="SUPFAM" id="SSF143100">
    <property type="entry name" value="TTHA1013/TTHA0281-like"/>
    <property type="match status" value="1"/>
</dbReference>
<dbReference type="AlphaFoldDB" id="A0A933ICD1"/>
<evidence type="ECO:0000313" key="1">
    <source>
        <dbReference type="EMBL" id="MBI4726759.1"/>
    </source>
</evidence>